<organism evidence="7 8">
    <name type="scientific">Chaetomidium leptoderma</name>
    <dbReference type="NCBI Taxonomy" id="669021"/>
    <lineage>
        <taxon>Eukaryota</taxon>
        <taxon>Fungi</taxon>
        <taxon>Dikarya</taxon>
        <taxon>Ascomycota</taxon>
        <taxon>Pezizomycotina</taxon>
        <taxon>Sordariomycetes</taxon>
        <taxon>Sordariomycetidae</taxon>
        <taxon>Sordariales</taxon>
        <taxon>Chaetomiaceae</taxon>
        <taxon>Chaetomidium</taxon>
    </lineage>
</organism>
<proteinExistence type="inferred from homology"/>
<protein>
    <recommendedName>
        <fullName evidence="9">2-dehydropantoate 2-reductase</fullName>
    </recommendedName>
</protein>
<dbReference type="InterPro" id="IPR050838">
    <property type="entry name" value="Ketopantoate_reductase"/>
</dbReference>
<dbReference type="Pfam" id="PF08546">
    <property type="entry name" value="ApbA_C"/>
    <property type="match status" value="1"/>
</dbReference>
<keyword evidence="3" id="KW-0560">Oxidoreductase</keyword>
<reference evidence="7" key="1">
    <citation type="journal article" date="2023" name="Mol. Phylogenet. Evol.">
        <title>Genome-scale phylogeny and comparative genomics of the fungal order Sordariales.</title>
        <authorList>
            <person name="Hensen N."/>
            <person name="Bonometti L."/>
            <person name="Westerberg I."/>
            <person name="Brannstrom I.O."/>
            <person name="Guillou S."/>
            <person name="Cros-Aarteil S."/>
            <person name="Calhoun S."/>
            <person name="Haridas S."/>
            <person name="Kuo A."/>
            <person name="Mondo S."/>
            <person name="Pangilinan J."/>
            <person name="Riley R."/>
            <person name="LaButti K."/>
            <person name="Andreopoulos B."/>
            <person name="Lipzen A."/>
            <person name="Chen C."/>
            <person name="Yan M."/>
            <person name="Daum C."/>
            <person name="Ng V."/>
            <person name="Clum A."/>
            <person name="Steindorff A."/>
            <person name="Ohm R.A."/>
            <person name="Martin F."/>
            <person name="Silar P."/>
            <person name="Natvig D.O."/>
            <person name="Lalanne C."/>
            <person name="Gautier V."/>
            <person name="Ament-Velasquez S.L."/>
            <person name="Kruys A."/>
            <person name="Hutchinson M.I."/>
            <person name="Powell A.J."/>
            <person name="Barry K."/>
            <person name="Miller A.N."/>
            <person name="Grigoriev I.V."/>
            <person name="Debuchy R."/>
            <person name="Gladieux P."/>
            <person name="Hiltunen Thoren M."/>
            <person name="Johannesson H."/>
        </authorList>
    </citation>
    <scope>NUCLEOTIDE SEQUENCE</scope>
    <source>
        <strain evidence="7">CBS 538.74</strain>
    </source>
</reference>
<evidence type="ECO:0000313" key="8">
    <source>
        <dbReference type="Proteomes" id="UP001302745"/>
    </source>
</evidence>
<keyword evidence="8" id="KW-1185">Reference proteome</keyword>
<dbReference type="GO" id="GO:0050661">
    <property type="term" value="F:NADP binding"/>
    <property type="evidence" value="ECO:0007669"/>
    <property type="project" value="TreeGrafter"/>
</dbReference>
<dbReference type="EMBL" id="MU856995">
    <property type="protein sequence ID" value="KAK4151910.1"/>
    <property type="molecule type" value="Genomic_DNA"/>
</dbReference>
<evidence type="ECO:0000313" key="7">
    <source>
        <dbReference type="EMBL" id="KAK4151910.1"/>
    </source>
</evidence>
<dbReference type="AlphaFoldDB" id="A0AAN6ZU18"/>
<keyword evidence="2" id="KW-0521">NADP</keyword>
<dbReference type="GO" id="GO:0005739">
    <property type="term" value="C:mitochondrion"/>
    <property type="evidence" value="ECO:0007669"/>
    <property type="project" value="TreeGrafter"/>
</dbReference>
<dbReference type="PANTHER" id="PTHR43765:SF2">
    <property type="entry name" value="2-DEHYDROPANTOATE 2-REDUCTASE"/>
    <property type="match status" value="1"/>
</dbReference>
<evidence type="ECO:0000256" key="4">
    <source>
        <dbReference type="SAM" id="MobiDB-lite"/>
    </source>
</evidence>
<dbReference type="InterPro" id="IPR013752">
    <property type="entry name" value="KPA_reductase"/>
</dbReference>
<dbReference type="InterPro" id="IPR013328">
    <property type="entry name" value="6PGD_dom2"/>
</dbReference>
<dbReference type="Gene3D" id="1.10.1040.10">
    <property type="entry name" value="N-(1-d-carboxylethyl)-l-norvaline Dehydrogenase, domain 2"/>
    <property type="match status" value="1"/>
</dbReference>
<dbReference type="SUPFAM" id="SSF48179">
    <property type="entry name" value="6-phosphogluconate dehydrogenase C-terminal domain-like"/>
    <property type="match status" value="1"/>
</dbReference>
<comment type="similarity">
    <text evidence="1">Belongs to the ketopantoate reductase family.</text>
</comment>
<dbReference type="Pfam" id="PF02558">
    <property type="entry name" value="ApbA"/>
    <property type="match status" value="1"/>
</dbReference>
<feature type="domain" description="Ketopantoate reductase C-terminal" evidence="6">
    <location>
        <begin position="295"/>
        <end position="428"/>
    </location>
</feature>
<dbReference type="GO" id="GO:0008677">
    <property type="term" value="F:2-dehydropantoate 2-reductase activity"/>
    <property type="evidence" value="ECO:0007669"/>
    <property type="project" value="TreeGrafter"/>
</dbReference>
<evidence type="ECO:0000256" key="1">
    <source>
        <dbReference type="ARBA" id="ARBA00007870"/>
    </source>
</evidence>
<feature type="domain" description="Ketopantoate reductase N-terminal" evidence="5">
    <location>
        <begin position="78"/>
        <end position="246"/>
    </location>
</feature>
<comment type="caution">
    <text evidence="7">The sequence shown here is derived from an EMBL/GenBank/DDBJ whole genome shotgun (WGS) entry which is preliminary data.</text>
</comment>
<evidence type="ECO:0008006" key="9">
    <source>
        <dbReference type="Google" id="ProtNLM"/>
    </source>
</evidence>
<sequence>MAVRLPRSKIDAPPVEKPLEDKPPTIKADPAVPAEQEGQGQLGRIQSKVALWDSEERQAHAGVSLPLGKQPLQPSDQIHIMGLDLAGRYIAHTLAGCRTIPPVRYMLHKHYLYREWYGGSKQLTLYRGDISIARRRVVAEYIPEELVEQAEQAELQLKDVIHNLVVTLPASHVVPALGHISDRLDHRSTICLVNDGLGVAEALIDAYFPDELKRPIFLLGHLTTSLGHTDDRFSVSEVRPGRLYLSLFSPQGRVAGQGFDTKRHPPLERTARGTHLIRLLTAMPGLNATGHSMPDFLRYKLPTVVFRTIVDPMAALLDCRYDYLPKNRYARQMMDRMIGELSRVISRLPECRGSNRFRQFTVSSSLRDEVFHKLMRKKRADCKMRVQIRRGWDTDVEFLAGYFVRRGREVQSSVAALDSIMWAVKAKQVVEREKLDGDIPFETTQGGY</sequence>
<name>A0AAN6ZU18_9PEZI</name>
<dbReference type="InterPro" id="IPR013332">
    <property type="entry name" value="KPR_N"/>
</dbReference>
<evidence type="ECO:0000259" key="6">
    <source>
        <dbReference type="Pfam" id="PF08546"/>
    </source>
</evidence>
<dbReference type="InterPro" id="IPR008927">
    <property type="entry name" value="6-PGluconate_DH-like_C_sf"/>
</dbReference>
<evidence type="ECO:0000256" key="3">
    <source>
        <dbReference type="ARBA" id="ARBA00023002"/>
    </source>
</evidence>
<evidence type="ECO:0000256" key="2">
    <source>
        <dbReference type="ARBA" id="ARBA00022857"/>
    </source>
</evidence>
<feature type="region of interest" description="Disordered" evidence="4">
    <location>
        <begin position="1"/>
        <end position="42"/>
    </location>
</feature>
<dbReference type="Proteomes" id="UP001302745">
    <property type="component" value="Unassembled WGS sequence"/>
</dbReference>
<accession>A0AAN6ZU18</accession>
<gene>
    <name evidence="7" type="ORF">C8A00DRAFT_16731</name>
</gene>
<dbReference type="PANTHER" id="PTHR43765">
    <property type="entry name" value="2-DEHYDROPANTOATE 2-REDUCTASE-RELATED"/>
    <property type="match status" value="1"/>
</dbReference>
<reference evidence="7" key="2">
    <citation type="submission" date="2023-05" db="EMBL/GenBank/DDBJ databases">
        <authorList>
            <consortium name="Lawrence Berkeley National Laboratory"/>
            <person name="Steindorff A."/>
            <person name="Hensen N."/>
            <person name="Bonometti L."/>
            <person name="Westerberg I."/>
            <person name="Brannstrom I.O."/>
            <person name="Guillou S."/>
            <person name="Cros-Aarteil S."/>
            <person name="Calhoun S."/>
            <person name="Haridas S."/>
            <person name="Kuo A."/>
            <person name="Mondo S."/>
            <person name="Pangilinan J."/>
            <person name="Riley R."/>
            <person name="Labutti K."/>
            <person name="Andreopoulos B."/>
            <person name="Lipzen A."/>
            <person name="Chen C."/>
            <person name="Yanf M."/>
            <person name="Daum C."/>
            <person name="Ng V."/>
            <person name="Clum A."/>
            <person name="Ohm R."/>
            <person name="Martin F."/>
            <person name="Silar P."/>
            <person name="Natvig D."/>
            <person name="Lalanne C."/>
            <person name="Gautier V."/>
            <person name="Ament-Velasquez S.L."/>
            <person name="Kruys A."/>
            <person name="Hutchinson M.I."/>
            <person name="Powell A.J."/>
            <person name="Barry K."/>
            <person name="Miller A.N."/>
            <person name="Grigoriev I.V."/>
            <person name="Debuchy R."/>
            <person name="Gladieux P."/>
            <person name="Thoren M.H."/>
            <person name="Johannesson H."/>
        </authorList>
    </citation>
    <scope>NUCLEOTIDE SEQUENCE</scope>
    <source>
        <strain evidence="7">CBS 538.74</strain>
    </source>
</reference>
<evidence type="ECO:0000259" key="5">
    <source>
        <dbReference type="Pfam" id="PF02558"/>
    </source>
</evidence>